<name>A0ACC5A0I5_9BACL</name>
<accession>A0ACC5A0I5</accession>
<reference evidence="1 2" key="1">
    <citation type="journal article" date="2016" name="Front. Microbiol.">
        <title>Genomic Resource of Rice Seed Associated Bacteria.</title>
        <authorList>
            <person name="Midha S."/>
            <person name="Bansal K."/>
            <person name="Sharma S."/>
            <person name="Kumar N."/>
            <person name="Patil P.P."/>
            <person name="Chaudhry V."/>
            <person name="Patil P.B."/>
        </authorList>
    </citation>
    <scope>NUCLEOTIDE SEQUENCE [LARGE SCALE GENOMIC DNA]</scope>
    <source>
        <strain evidence="1 2">NS115</strain>
    </source>
</reference>
<dbReference type="Proteomes" id="UP000074866">
    <property type="component" value="Unassembled WGS sequence"/>
</dbReference>
<protein>
    <submittedName>
        <fullName evidence="1">Uncharacterized protein</fullName>
    </submittedName>
</protein>
<evidence type="ECO:0000313" key="2">
    <source>
        <dbReference type="Proteomes" id="UP000074866"/>
    </source>
</evidence>
<organism evidence="1 2">
    <name type="scientific">Paenibacillus jamilae</name>
    <dbReference type="NCBI Taxonomy" id="114136"/>
    <lineage>
        <taxon>Bacteria</taxon>
        <taxon>Bacillati</taxon>
        <taxon>Bacillota</taxon>
        <taxon>Bacilli</taxon>
        <taxon>Bacillales</taxon>
        <taxon>Paenibacillaceae</taxon>
        <taxon>Paenibacillus</taxon>
    </lineage>
</organism>
<sequence length="75" mass="8623">MNKTDDSVIIDLAAYRAAREAQKAAEKSVVGDIDTFVRDVLPNLSWKEVDSLFERLDEEARLQISKIVLRDMEKR</sequence>
<evidence type="ECO:0000313" key="1">
    <source>
        <dbReference type="EMBL" id="KTS84450.1"/>
    </source>
</evidence>
<comment type="caution">
    <text evidence="1">The sequence shown here is derived from an EMBL/GenBank/DDBJ whole genome shotgun (WGS) entry which is preliminary data.</text>
</comment>
<proteinExistence type="predicted"/>
<keyword evidence="2" id="KW-1185">Reference proteome</keyword>
<gene>
    <name evidence="1" type="ORF">NS115_03735</name>
</gene>
<dbReference type="EMBL" id="LDRX01000015">
    <property type="protein sequence ID" value="KTS84450.1"/>
    <property type="molecule type" value="Genomic_DNA"/>
</dbReference>